<sequence>MSNESQTVSPASTGLDKTLVTFAVVLASLGIIAVTSTLLSVWIVF</sequence>
<keyword evidence="1" id="KW-0812">Transmembrane</keyword>
<dbReference type="AlphaFoldDB" id="A0A1Y5TMN9"/>
<dbReference type="RefSeq" id="WP_165759855.1">
    <property type="nucleotide sequence ID" value="NZ_FWFO01000004.1"/>
</dbReference>
<keyword evidence="1" id="KW-1133">Transmembrane helix</keyword>
<name>A0A1Y5TMN9_9RHOB</name>
<evidence type="ECO:0000313" key="2">
    <source>
        <dbReference type="EMBL" id="SLN67578.1"/>
    </source>
</evidence>
<dbReference type="EMBL" id="FWFO01000004">
    <property type="protein sequence ID" value="SLN67578.1"/>
    <property type="molecule type" value="Genomic_DNA"/>
</dbReference>
<keyword evidence="3" id="KW-1185">Reference proteome</keyword>
<organism evidence="2 3">
    <name type="scientific">Falsiruegeria litorea R37</name>
    <dbReference type="NCBI Taxonomy" id="1200284"/>
    <lineage>
        <taxon>Bacteria</taxon>
        <taxon>Pseudomonadati</taxon>
        <taxon>Pseudomonadota</taxon>
        <taxon>Alphaproteobacteria</taxon>
        <taxon>Rhodobacterales</taxon>
        <taxon>Roseobacteraceae</taxon>
        <taxon>Falsiruegeria</taxon>
    </lineage>
</organism>
<evidence type="ECO:0000313" key="3">
    <source>
        <dbReference type="Proteomes" id="UP000193077"/>
    </source>
</evidence>
<keyword evidence="1" id="KW-0472">Membrane</keyword>
<reference evidence="2 3" key="1">
    <citation type="submission" date="2017-03" db="EMBL/GenBank/DDBJ databases">
        <authorList>
            <person name="Afonso C.L."/>
            <person name="Miller P.J."/>
            <person name="Scott M.A."/>
            <person name="Spackman E."/>
            <person name="Goraichik I."/>
            <person name="Dimitrov K.M."/>
            <person name="Suarez D.L."/>
            <person name="Swayne D.E."/>
        </authorList>
    </citation>
    <scope>NUCLEOTIDE SEQUENCE [LARGE SCALE GENOMIC DNA]</scope>
    <source>
        <strain evidence="2 3">CECT 7639</strain>
    </source>
</reference>
<dbReference type="Proteomes" id="UP000193077">
    <property type="component" value="Unassembled WGS sequence"/>
</dbReference>
<feature type="transmembrane region" description="Helical" evidence="1">
    <location>
        <begin position="20"/>
        <end position="44"/>
    </location>
</feature>
<proteinExistence type="predicted"/>
<protein>
    <submittedName>
        <fullName evidence="2">Uncharacterized protein</fullName>
    </submittedName>
</protein>
<evidence type="ECO:0000256" key="1">
    <source>
        <dbReference type="SAM" id="Phobius"/>
    </source>
</evidence>
<gene>
    <name evidence="2" type="ORF">TRL7639_03896</name>
</gene>
<accession>A0A1Y5TMN9</accession>